<evidence type="ECO:0000256" key="6">
    <source>
        <dbReference type="SAM" id="MobiDB-lite"/>
    </source>
</evidence>
<dbReference type="PANTHER" id="PTHR12135">
    <property type="entry name" value="DNA REPAIR PROTEIN XP-C / RAD4"/>
    <property type="match status" value="1"/>
</dbReference>
<dbReference type="GO" id="GO:0005737">
    <property type="term" value="C:cytoplasm"/>
    <property type="evidence" value="ECO:0007669"/>
    <property type="project" value="TreeGrafter"/>
</dbReference>
<dbReference type="SMART" id="SM01030">
    <property type="entry name" value="BHD_1"/>
    <property type="match status" value="1"/>
</dbReference>
<feature type="region of interest" description="Disordered" evidence="6">
    <location>
        <begin position="1"/>
        <end position="165"/>
    </location>
</feature>
<dbReference type="InterPro" id="IPR018327">
    <property type="entry name" value="BHD_2"/>
</dbReference>
<dbReference type="Gene3D" id="3.30.70.2460">
    <property type="entry name" value="Rad4, beta-hairpin domain BHD3"/>
    <property type="match status" value="1"/>
</dbReference>
<dbReference type="GO" id="GO:0006298">
    <property type="term" value="P:mismatch repair"/>
    <property type="evidence" value="ECO:0007669"/>
    <property type="project" value="TreeGrafter"/>
</dbReference>
<dbReference type="GO" id="GO:0003697">
    <property type="term" value="F:single-stranded DNA binding"/>
    <property type="evidence" value="ECO:0007669"/>
    <property type="project" value="TreeGrafter"/>
</dbReference>
<feature type="domain" description="Rad4 beta-hairpin" evidence="9">
    <location>
        <begin position="562"/>
        <end position="636"/>
    </location>
</feature>
<dbReference type="GO" id="GO:0003684">
    <property type="term" value="F:damaged DNA binding"/>
    <property type="evidence" value="ECO:0007669"/>
    <property type="project" value="InterPro"/>
</dbReference>
<dbReference type="GO" id="GO:0071942">
    <property type="term" value="C:XPC complex"/>
    <property type="evidence" value="ECO:0007669"/>
    <property type="project" value="TreeGrafter"/>
</dbReference>
<name>A0A915HUT2_ROMCU</name>
<dbReference type="OMA" id="MVEDAHA"/>
<evidence type="ECO:0000256" key="4">
    <source>
        <dbReference type="ARBA" id="ARBA00023204"/>
    </source>
</evidence>
<dbReference type="InterPro" id="IPR004583">
    <property type="entry name" value="DNA_repair_Rad4"/>
</dbReference>
<dbReference type="AlphaFoldDB" id="A0A915HUT2"/>
<evidence type="ECO:0000256" key="1">
    <source>
        <dbReference type="ARBA" id="ARBA00004123"/>
    </source>
</evidence>
<evidence type="ECO:0000313" key="11">
    <source>
        <dbReference type="WBParaSite" id="nRc.2.0.1.t05301-RA"/>
    </source>
</evidence>
<keyword evidence="10" id="KW-1185">Reference proteome</keyword>
<keyword evidence="3" id="KW-0227">DNA damage</keyword>
<dbReference type="SMART" id="SM01031">
    <property type="entry name" value="BHD_2"/>
    <property type="match status" value="1"/>
</dbReference>
<dbReference type="InterPro" id="IPR038765">
    <property type="entry name" value="Papain-like_cys_pep_sf"/>
</dbReference>
<proteinExistence type="inferred from homology"/>
<dbReference type="Gene3D" id="2.20.20.110">
    <property type="entry name" value="Rad4, beta-hairpin domain BHD1"/>
    <property type="match status" value="1"/>
</dbReference>
<feature type="domain" description="Rad4 beta-hairpin" evidence="7">
    <location>
        <begin position="448"/>
        <end position="500"/>
    </location>
</feature>
<dbReference type="WBParaSite" id="nRc.2.0.1.t05301-RA">
    <property type="protein sequence ID" value="nRc.2.0.1.t05301-RA"/>
    <property type="gene ID" value="nRc.2.0.1.g05301"/>
</dbReference>
<feature type="compositionally biased region" description="Acidic residues" evidence="6">
    <location>
        <begin position="127"/>
        <end position="139"/>
    </location>
</feature>
<feature type="compositionally biased region" description="Basic residues" evidence="6">
    <location>
        <begin position="47"/>
        <end position="56"/>
    </location>
</feature>
<dbReference type="Pfam" id="PF10404">
    <property type="entry name" value="BHD_2"/>
    <property type="match status" value="1"/>
</dbReference>
<evidence type="ECO:0000256" key="2">
    <source>
        <dbReference type="ARBA" id="ARBA00009525"/>
    </source>
</evidence>
<feature type="compositionally biased region" description="Basic and acidic residues" evidence="6">
    <location>
        <begin position="35"/>
        <end position="46"/>
    </location>
</feature>
<feature type="compositionally biased region" description="Polar residues" evidence="6">
    <location>
        <begin position="75"/>
        <end position="84"/>
    </location>
</feature>
<comment type="subcellular location">
    <subcellularLocation>
        <location evidence="1">Nucleus</location>
    </subcellularLocation>
</comment>
<reference evidence="11" key="1">
    <citation type="submission" date="2022-11" db="UniProtKB">
        <authorList>
            <consortium name="WormBaseParasite"/>
        </authorList>
    </citation>
    <scope>IDENTIFICATION</scope>
</reference>
<dbReference type="Pfam" id="PF10403">
    <property type="entry name" value="BHD_1"/>
    <property type="match status" value="1"/>
</dbReference>
<dbReference type="SMART" id="SM01032">
    <property type="entry name" value="BHD_3"/>
    <property type="match status" value="1"/>
</dbReference>
<protein>
    <submittedName>
        <fullName evidence="11">Uncharacterized protein</fullName>
    </submittedName>
</protein>
<evidence type="ECO:0000259" key="7">
    <source>
        <dbReference type="SMART" id="SM01030"/>
    </source>
</evidence>
<evidence type="ECO:0000313" key="10">
    <source>
        <dbReference type="Proteomes" id="UP000887565"/>
    </source>
</evidence>
<dbReference type="GO" id="GO:0006289">
    <property type="term" value="P:nucleotide-excision repair"/>
    <property type="evidence" value="ECO:0007669"/>
    <property type="project" value="InterPro"/>
</dbReference>
<feature type="domain" description="Rad4 beta-hairpin" evidence="8">
    <location>
        <begin position="502"/>
        <end position="555"/>
    </location>
</feature>
<dbReference type="InterPro" id="IPR018328">
    <property type="entry name" value="Rad4_beta-hairpin_dom3"/>
</dbReference>
<evidence type="ECO:0000256" key="3">
    <source>
        <dbReference type="ARBA" id="ARBA00022763"/>
    </source>
</evidence>
<comment type="similarity">
    <text evidence="2">Belongs to the XPC family.</text>
</comment>
<dbReference type="InterPro" id="IPR018326">
    <property type="entry name" value="Rad4_beta-hairpin_dom1"/>
</dbReference>
<dbReference type="PANTHER" id="PTHR12135:SF0">
    <property type="entry name" value="DNA REPAIR PROTEIN COMPLEMENTING XP-C CELLS"/>
    <property type="match status" value="1"/>
</dbReference>
<sequence>MVRTRAKVRQENTGDESDNLSSLKPQSGKKKHSTDKKEADDLEKIARNSKKRKSMPRSHDEVVSESSRKRARISSGKTNANDSQPVHKKKPVKKVSGDLNDDKARNESSATQSRNSNVMNDRLIDESSSDDESDWEEVAGESSASEVAQHDHSLEITLAPSGQRSKEDELKRIIQRALRKMYHEARQKLHQITLLCYTAHAVSLSKLCNNDLLRSIALSIIPPGFTALISKSLDDDKIIKFVKWFKNTFTFNEQLEQSTCDNTCRIVMSLPVLAFTSISDSLKRSQKVDFESIDVKLSKLADVKAQTVSNKFKSFESSHSKANVASKDIIRENEEKFQKKETCNYWAEIYKEKNEAWIPVNCVQQTINDCKSIENGASLPILYVLSADNDNSIKDVTARYNSSYVVKSIRKLRLQEEWWQETLTLKAFKSKKPLRERLEDMQLEKFATDLPFPTKIADFKHHPIYVLKRDILKFQLIYPVDTKPAGFFRDEPVYLRENLHTLHTKETWLKDARSVKNGEEPLKKVKGRQKSNKNDDDDRIIPLYGKWQTKKYVPPVAKDGVVPRNQFGNVDLFKECMLPKGTVHLRHPGMLQIAKKLQIDCAQAMIGWDFHGRSSHPVFDGVIVCKENEKTLIDAWDQDQAALAEKEKERKTKRALKNWKRLIKGLLSRDQVKTKFGKFSDPKNEEEAGTSFKQDSSMILTSNVSTQPSWLKNCDEFTFSGY</sequence>
<dbReference type="FunFam" id="3.30.70.2460:FF:000001">
    <property type="entry name" value="DNA repair protein Rad4 family"/>
    <property type="match status" value="1"/>
</dbReference>
<evidence type="ECO:0000259" key="9">
    <source>
        <dbReference type="SMART" id="SM01032"/>
    </source>
</evidence>
<dbReference type="Pfam" id="PF10405">
    <property type="entry name" value="BHD_3"/>
    <property type="match status" value="1"/>
</dbReference>
<keyword evidence="5" id="KW-0539">Nucleus</keyword>
<feature type="compositionally biased region" description="Basic and acidic residues" evidence="6">
    <location>
        <begin position="57"/>
        <end position="68"/>
    </location>
</feature>
<dbReference type="Gene3D" id="3.90.260.10">
    <property type="entry name" value="Transglutaminase-like"/>
    <property type="match status" value="2"/>
</dbReference>
<dbReference type="InterPro" id="IPR036985">
    <property type="entry name" value="Transglutaminase-like_sf"/>
</dbReference>
<dbReference type="Proteomes" id="UP000887565">
    <property type="component" value="Unplaced"/>
</dbReference>
<organism evidence="10 11">
    <name type="scientific">Romanomermis culicivorax</name>
    <name type="common">Nematode worm</name>
    <dbReference type="NCBI Taxonomy" id="13658"/>
    <lineage>
        <taxon>Eukaryota</taxon>
        <taxon>Metazoa</taxon>
        <taxon>Ecdysozoa</taxon>
        <taxon>Nematoda</taxon>
        <taxon>Enoplea</taxon>
        <taxon>Dorylaimia</taxon>
        <taxon>Mermithida</taxon>
        <taxon>Mermithoidea</taxon>
        <taxon>Mermithidae</taxon>
        <taxon>Romanomermis</taxon>
    </lineage>
</organism>
<dbReference type="InterPro" id="IPR018325">
    <property type="entry name" value="Rad4/PNGase_transGLS-fold"/>
</dbReference>
<accession>A0A915HUT2</accession>
<evidence type="ECO:0000259" key="8">
    <source>
        <dbReference type="SMART" id="SM01031"/>
    </source>
</evidence>
<dbReference type="InterPro" id="IPR042488">
    <property type="entry name" value="Rad4_BHD3_sf"/>
</dbReference>
<evidence type="ECO:0000256" key="5">
    <source>
        <dbReference type="ARBA" id="ARBA00023242"/>
    </source>
</evidence>
<dbReference type="SUPFAM" id="SSF54001">
    <property type="entry name" value="Cysteine proteinases"/>
    <property type="match status" value="1"/>
</dbReference>
<dbReference type="Pfam" id="PF03835">
    <property type="entry name" value="Rad4"/>
    <property type="match status" value="1"/>
</dbReference>
<keyword evidence="4" id="KW-0234">DNA repair</keyword>
<feature type="compositionally biased region" description="Polar residues" evidence="6">
    <location>
        <begin position="107"/>
        <end position="119"/>
    </location>
</feature>
<dbReference type="GO" id="GO:0000111">
    <property type="term" value="C:nucleotide-excision repair factor 2 complex"/>
    <property type="evidence" value="ECO:0007669"/>
    <property type="project" value="TreeGrafter"/>
</dbReference>